<feature type="transmembrane region" description="Helical" evidence="13">
    <location>
        <begin position="12"/>
        <end position="28"/>
    </location>
</feature>
<comment type="similarity">
    <text evidence="2 13">Belongs to the OXA1/ALB3/YidC family. Type 1 subfamily.</text>
</comment>
<reference evidence="16" key="1">
    <citation type="submission" date="2016-04" db="EMBL/GenBank/DDBJ databases">
        <authorList>
            <person name="Evans L.H."/>
            <person name="Alamgir A."/>
            <person name="Owens N."/>
            <person name="Weber N.D."/>
            <person name="Virtaneva K."/>
            <person name="Barbian K."/>
            <person name="Babar A."/>
            <person name="Rosenke K."/>
        </authorList>
    </citation>
    <scope>NUCLEOTIDE SEQUENCE</scope>
    <source>
        <strain evidence="16">92-2</strain>
    </source>
</reference>
<dbReference type="PANTHER" id="PTHR12428">
    <property type="entry name" value="OXA1"/>
    <property type="match status" value="1"/>
</dbReference>
<keyword evidence="9 13" id="KW-0472">Membrane</keyword>
<dbReference type="Gene3D" id="2.70.98.90">
    <property type="match status" value="1"/>
</dbReference>
<evidence type="ECO:0000256" key="4">
    <source>
        <dbReference type="ARBA" id="ARBA00022448"/>
    </source>
</evidence>
<dbReference type="InterPro" id="IPR038221">
    <property type="entry name" value="YidC_periplasmic_sf"/>
</dbReference>
<dbReference type="EMBL" id="FLUP01000001">
    <property type="protein sequence ID" value="SBV98929.1"/>
    <property type="molecule type" value="Genomic_DNA"/>
</dbReference>
<keyword evidence="8 13" id="KW-1133">Transmembrane helix</keyword>
<name>A0A212JHJ9_9BACT</name>
<dbReference type="NCBIfam" id="TIGR03593">
    <property type="entry name" value="yidC_nterm"/>
    <property type="match status" value="1"/>
</dbReference>
<evidence type="ECO:0000256" key="1">
    <source>
        <dbReference type="ARBA" id="ARBA00004429"/>
    </source>
</evidence>
<evidence type="ECO:0000259" key="14">
    <source>
        <dbReference type="Pfam" id="PF02096"/>
    </source>
</evidence>
<comment type="caution">
    <text evidence="13">Lacks conserved residue(s) required for the propagation of feature annotation.</text>
</comment>
<keyword evidence="5 13" id="KW-1003">Cell membrane</keyword>
<keyword evidence="6 13" id="KW-0812">Transmembrane</keyword>
<evidence type="ECO:0000256" key="2">
    <source>
        <dbReference type="ARBA" id="ARBA00010527"/>
    </source>
</evidence>
<evidence type="ECO:0000256" key="12">
    <source>
        <dbReference type="ARBA" id="ARBA00033342"/>
    </source>
</evidence>
<keyword evidence="7 13" id="KW-0653">Protein transport</keyword>
<dbReference type="CDD" id="cd19961">
    <property type="entry name" value="EcYidC-like_peri"/>
    <property type="match status" value="1"/>
</dbReference>
<accession>A0A212JHJ9</accession>
<dbReference type="GO" id="GO:0051205">
    <property type="term" value="P:protein insertion into membrane"/>
    <property type="evidence" value="ECO:0007669"/>
    <property type="project" value="TreeGrafter"/>
</dbReference>
<evidence type="ECO:0000256" key="10">
    <source>
        <dbReference type="ARBA" id="ARBA00023186"/>
    </source>
</evidence>
<dbReference type="NCBIfam" id="TIGR03592">
    <property type="entry name" value="yidC_oxa1_cterm"/>
    <property type="match status" value="1"/>
</dbReference>
<evidence type="ECO:0000256" key="7">
    <source>
        <dbReference type="ARBA" id="ARBA00022927"/>
    </source>
</evidence>
<comment type="function">
    <text evidence="13">Required for the insertion and/or proper folding and/or complex formation of integral membrane proteins into the membrane. Involved in integration of membrane proteins that insert both dependently and independently of the Sec translocase complex, as well as at least some lipoproteins. Aids folding of multispanning membrane proteins.</text>
</comment>
<dbReference type="InterPro" id="IPR019998">
    <property type="entry name" value="Membr_insert_YidC"/>
</dbReference>
<evidence type="ECO:0000256" key="5">
    <source>
        <dbReference type="ARBA" id="ARBA00022475"/>
    </source>
</evidence>
<gene>
    <name evidence="13 16" type="primary">yidC</name>
    <name evidence="16" type="ORF">KM92DES2_11122</name>
</gene>
<dbReference type="InterPro" id="IPR047196">
    <property type="entry name" value="YidC_ALB_C"/>
</dbReference>
<dbReference type="InterPro" id="IPR028053">
    <property type="entry name" value="Membr_insert_YidC_N"/>
</dbReference>
<keyword evidence="10 13" id="KW-0143">Chaperone</keyword>
<evidence type="ECO:0000259" key="15">
    <source>
        <dbReference type="Pfam" id="PF14849"/>
    </source>
</evidence>
<dbReference type="HAMAP" id="MF_01810">
    <property type="entry name" value="YidC_type1"/>
    <property type="match status" value="1"/>
</dbReference>
<evidence type="ECO:0000256" key="13">
    <source>
        <dbReference type="HAMAP-Rule" id="MF_01810"/>
    </source>
</evidence>
<evidence type="ECO:0000256" key="11">
    <source>
        <dbReference type="ARBA" id="ARBA00033245"/>
    </source>
</evidence>
<feature type="domain" description="Membrane insertase YidC/Oxa/ALB C-terminal" evidence="14">
    <location>
        <begin position="359"/>
        <end position="544"/>
    </location>
</feature>
<evidence type="ECO:0000313" key="16">
    <source>
        <dbReference type="EMBL" id="SBV98929.1"/>
    </source>
</evidence>
<dbReference type="GO" id="GO:0015031">
    <property type="term" value="P:protein transport"/>
    <property type="evidence" value="ECO:0007669"/>
    <property type="project" value="UniProtKB-KW"/>
</dbReference>
<feature type="domain" description="Membrane insertase YidC N-terminal" evidence="15">
    <location>
        <begin position="81"/>
        <end position="348"/>
    </location>
</feature>
<feature type="transmembrane region" description="Helical" evidence="13">
    <location>
        <begin position="506"/>
        <end position="531"/>
    </location>
</feature>
<dbReference type="Pfam" id="PF14849">
    <property type="entry name" value="YidC_periplas"/>
    <property type="match status" value="1"/>
</dbReference>
<organism evidence="16">
    <name type="scientific">uncultured Desulfovibrio sp</name>
    <dbReference type="NCBI Taxonomy" id="167968"/>
    <lineage>
        <taxon>Bacteria</taxon>
        <taxon>Pseudomonadati</taxon>
        <taxon>Thermodesulfobacteriota</taxon>
        <taxon>Desulfovibrionia</taxon>
        <taxon>Desulfovibrionales</taxon>
        <taxon>Desulfovibrionaceae</taxon>
        <taxon>Desulfovibrio</taxon>
        <taxon>environmental samples</taxon>
    </lineage>
</organism>
<protein>
    <recommendedName>
        <fullName evidence="3 13">Membrane protein insertase YidC</fullName>
    </recommendedName>
    <alternativeName>
        <fullName evidence="12 13">Foldase YidC</fullName>
    </alternativeName>
    <alternativeName>
        <fullName evidence="11 13">Membrane integrase YidC</fullName>
    </alternativeName>
    <alternativeName>
        <fullName evidence="13">Membrane protein YidC</fullName>
    </alternativeName>
</protein>
<evidence type="ECO:0000256" key="9">
    <source>
        <dbReference type="ARBA" id="ARBA00023136"/>
    </source>
</evidence>
<dbReference type="InterPro" id="IPR028055">
    <property type="entry name" value="YidC/Oxa/ALB_C"/>
</dbReference>
<dbReference type="PANTHER" id="PTHR12428:SF65">
    <property type="entry name" value="CYTOCHROME C OXIDASE ASSEMBLY PROTEIN COX18, MITOCHONDRIAL"/>
    <property type="match status" value="1"/>
</dbReference>
<dbReference type="PRINTS" id="PR00701">
    <property type="entry name" value="60KDINNERMP"/>
</dbReference>
<dbReference type="InterPro" id="IPR001708">
    <property type="entry name" value="YidC/ALB3/OXA1/COX18"/>
</dbReference>
<dbReference type="CDD" id="cd20070">
    <property type="entry name" value="5TM_YidC_Alb3"/>
    <property type="match status" value="1"/>
</dbReference>
<comment type="subunit">
    <text evidence="13">Interacts with the Sec translocase complex via SecD. Specifically interacts with transmembrane segments of nascent integral membrane proteins during membrane integration.</text>
</comment>
<feature type="transmembrane region" description="Helical" evidence="13">
    <location>
        <begin position="359"/>
        <end position="379"/>
    </location>
</feature>
<dbReference type="AlphaFoldDB" id="A0A212JHJ9"/>
<dbReference type="PRINTS" id="PR01900">
    <property type="entry name" value="YIDCPROTEIN"/>
</dbReference>
<comment type="subcellular location">
    <subcellularLocation>
        <location evidence="1">Cell inner membrane</location>
        <topology evidence="1">Multi-pass membrane protein</topology>
    </subcellularLocation>
    <subcellularLocation>
        <location evidence="13">Cell membrane</location>
        <topology evidence="13">Multi-pass membrane protein</topology>
    </subcellularLocation>
</comment>
<proteinExistence type="inferred from homology"/>
<evidence type="ECO:0000256" key="3">
    <source>
        <dbReference type="ARBA" id="ARBA00015325"/>
    </source>
</evidence>
<dbReference type="GO" id="GO:0032977">
    <property type="term" value="F:membrane insertase activity"/>
    <property type="evidence" value="ECO:0007669"/>
    <property type="project" value="InterPro"/>
</dbReference>
<dbReference type="GO" id="GO:0005886">
    <property type="term" value="C:plasma membrane"/>
    <property type="evidence" value="ECO:0007669"/>
    <property type="project" value="UniProtKB-SubCell"/>
</dbReference>
<dbReference type="Pfam" id="PF02096">
    <property type="entry name" value="60KD_IMP"/>
    <property type="match status" value="1"/>
</dbReference>
<evidence type="ECO:0000256" key="8">
    <source>
        <dbReference type="ARBA" id="ARBA00022989"/>
    </source>
</evidence>
<evidence type="ECO:0000256" key="6">
    <source>
        <dbReference type="ARBA" id="ARBA00022692"/>
    </source>
</evidence>
<sequence>MNALMQDGKNLIIAILLCLVVIVGWSYVSEYMGWVRKPDPAIVAQQQQAQQQAAQQQQAQQTAATAQQAMPVFTPAPGRDLTVNSPLYEAVFHTGGGALRSFKLKQYQTGLAVDSPLVNLVDPKTAAVAPLGLVVNSQPSWSTGQWSVEGNENGLNIGAGQQGVLRFDGEVDNLRVIREMTFSSDTYLIREKVRVVNTTDQARSVRVSYTVAADASNAAGDRYDAMRLAWDNDGSLGEESSPKTLETTGAQVAGKIYWAGTMSTYFLAAVLPGDTSNVTVKGRMQQNVFRAAVEEPEVMLGPGQERELTVSYWVGPKERAKLAAVSDQLAKSIDLGMFHVIAKGLLWLLEFFQKYVNNWGVAIILLTVLIKALFWPLTAKSYASMEKMKKLQPHMVAIREKHKDNKELMNKEVMALYKTYGVNPASGCVPILIQMPVFFGLYQALLTSIELRHAPFITYLPGTDIIWLADLSAKDPFYITPVIMGLTMFIQQKMSPPATDPTQQKIMMFLPLIFTAMFLSFPSGLVVYWLVNNILSIAQQRMMAKKFSTSAAK</sequence>
<keyword evidence="4 13" id="KW-0813">Transport</keyword>